<sequence length="52" mass="5458">GIALRQLAEDPANIMLMSAYEDSFLKVAMQIPMNGDVNADADLRGCASGACV</sequence>
<name>A0A0L0EKK5_9EUKA</name>
<protein>
    <submittedName>
        <fullName evidence="1">Uncharacterized protein</fullName>
    </submittedName>
</protein>
<accession>A0A0L0EKK5</accession>
<reference evidence="1 2" key="1">
    <citation type="submission" date="2011-02" db="EMBL/GenBank/DDBJ databases">
        <title>The Genome Sequence of Sphaeroforma arctica JP610.</title>
        <authorList>
            <consortium name="The Broad Institute Genome Sequencing Platform"/>
            <person name="Russ C."/>
            <person name="Cuomo C."/>
            <person name="Young S.K."/>
            <person name="Zeng Q."/>
            <person name="Gargeya S."/>
            <person name="Alvarado L."/>
            <person name="Berlin A."/>
            <person name="Chapman S.B."/>
            <person name="Chen Z."/>
            <person name="Freedman E."/>
            <person name="Gellesch M."/>
            <person name="Goldberg J."/>
            <person name="Griggs A."/>
            <person name="Gujja S."/>
            <person name="Heilman E."/>
            <person name="Heiman D."/>
            <person name="Howarth C."/>
            <person name="Mehta T."/>
            <person name="Neiman D."/>
            <person name="Pearson M."/>
            <person name="Roberts A."/>
            <person name="Saif S."/>
            <person name="Shea T."/>
            <person name="Shenoy N."/>
            <person name="Sisk P."/>
            <person name="Stolte C."/>
            <person name="Sykes S."/>
            <person name="White J."/>
            <person name="Yandava C."/>
            <person name="Burger G."/>
            <person name="Gray M.W."/>
            <person name="Holland P.W.H."/>
            <person name="King N."/>
            <person name="Lang F.B.F."/>
            <person name="Roger A.J."/>
            <person name="Ruiz-Trillo I."/>
            <person name="Haas B."/>
            <person name="Nusbaum C."/>
            <person name="Birren B."/>
        </authorList>
    </citation>
    <scope>NUCLEOTIDE SEQUENCE [LARGE SCALE GENOMIC DNA]</scope>
    <source>
        <strain evidence="1 2">JP610</strain>
    </source>
</reference>
<evidence type="ECO:0000313" key="2">
    <source>
        <dbReference type="Proteomes" id="UP000054560"/>
    </source>
</evidence>
<evidence type="ECO:0000313" key="1">
    <source>
        <dbReference type="EMBL" id="KNC64992.1"/>
    </source>
</evidence>
<dbReference type="EMBL" id="KQ257067">
    <property type="protein sequence ID" value="KNC64992.1"/>
    <property type="molecule type" value="Genomic_DNA"/>
</dbReference>
<feature type="non-terminal residue" evidence="1">
    <location>
        <position position="1"/>
    </location>
</feature>
<keyword evidence="2" id="KW-1185">Reference proteome</keyword>
<dbReference type="AlphaFoldDB" id="A0A0L0EKK5"/>
<dbReference type="Proteomes" id="UP000054560">
    <property type="component" value="Unassembled WGS sequence"/>
</dbReference>
<dbReference type="RefSeq" id="XP_014143093.1">
    <property type="nucleotide sequence ID" value="XM_014287618.1"/>
</dbReference>
<dbReference type="GeneID" id="25918806"/>
<organism evidence="1 2">
    <name type="scientific">Sphaeroforma arctica JP610</name>
    <dbReference type="NCBI Taxonomy" id="667725"/>
    <lineage>
        <taxon>Eukaryota</taxon>
        <taxon>Ichthyosporea</taxon>
        <taxon>Ichthyophonida</taxon>
        <taxon>Sphaeroforma</taxon>
    </lineage>
</organism>
<proteinExistence type="predicted"/>
<gene>
    <name evidence="1" type="ORF">SARC_18302</name>
</gene>